<gene>
    <name evidence="1" type="ORF">GOODEAATRI_023378</name>
</gene>
<evidence type="ECO:0000313" key="2">
    <source>
        <dbReference type="Proteomes" id="UP001476798"/>
    </source>
</evidence>
<name>A0ABV0N554_9TELE</name>
<comment type="caution">
    <text evidence="1">The sequence shown here is derived from an EMBL/GenBank/DDBJ whole genome shotgun (WGS) entry which is preliminary data.</text>
</comment>
<protein>
    <submittedName>
        <fullName evidence="1">Uncharacterized protein</fullName>
    </submittedName>
</protein>
<accession>A0ABV0N554</accession>
<feature type="non-terminal residue" evidence="1">
    <location>
        <position position="1"/>
    </location>
</feature>
<feature type="non-terminal residue" evidence="1">
    <location>
        <position position="199"/>
    </location>
</feature>
<dbReference type="Proteomes" id="UP001476798">
    <property type="component" value="Unassembled WGS sequence"/>
</dbReference>
<reference evidence="1 2" key="1">
    <citation type="submission" date="2021-06" db="EMBL/GenBank/DDBJ databases">
        <authorList>
            <person name="Palmer J.M."/>
        </authorList>
    </citation>
    <scope>NUCLEOTIDE SEQUENCE [LARGE SCALE GENOMIC DNA]</scope>
    <source>
        <strain evidence="1 2">GA_2019</strain>
        <tissue evidence="1">Muscle</tissue>
    </source>
</reference>
<dbReference type="EMBL" id="JAHRIO010022495">
    <property type="protein sequence ID" value="MEQ2166034.1"/>
    <property type="molecule type" value="Genomic_DNA"/>
</dbReference>
<organism evidence="1 2">
    <name type="scientific">Goodea atripinnis</name>
    <dbReference type="NCBI Taxonomy" id="208336"/>
    <lineage>
        <taxon>Eukaryota</taxon>
        <taxon>Metazoa</taxon>
        <taxon>Chordata</taxon>
        <taxon>Craniata</taxon>
        <taxon>Vertebrata</taxon>
        <taxon>Euteleostomi</taxon>
        <taxon>Actinopterygii</taxon>
        <taxon>Neopterygii</taxon>
        <taxon>Teleostei</taxon>
        <taxon>Neoteleostei</taxon>
        <taxon>Acanthomorphata</taxon>
        <taxon>Ovalentaria</taxon>
        <taxon>Atherinomorphae</taxon>
        <taxon>Cyprinodontiformes</taxon>
        <taxon>Goodeidae</taxon>
        <taxon>Goodea</taxon>
    </lineage>
</organism>
<sequence>EAVQAAASQFQLGPYRNRCSSLTCRGQNFACMCAGSVWVSLSASFTFTSHVKRGVRGHVTCAAAEGSQSQHSCPLPSFLTHPLCFPSSLPPLPSQYSAQTRSQSTRCTLQRSHGPGCAPVTCTRCCSSSASLDLSNQLRGLHRPQQPQRLGASLLCKQEQLTAVGADNTMGVLHGAQVEGHHQDIDPAVLLGGVEGEVG</sequence>
<proteinExistence type="predicted"/>
<keyword evidence="2" id="KW-1185">Reference proteome</keyword>
<evidence type="ECO:0000313" key="1">
    <source>
        <dbReference type="EMBL" id="MEQ2166034.1"/>
    </source>
</evidence>